<dbReference type="AlphaFoldDB" id="A0A9E7JU16"/>
<evidence type="ECO:0000313" key="2">
    <source>
        <dbReference type="EMBL" id="URD93615.1"/>
    </source>
</evidence>
<name>A0A9E7JU16_9LILI</name>
<gene>
    <name evidence="2" type="ORF">MUK42_33521</name>
</gene>
<accession>A0A9E7JU16</accession>
<proteinExistence type="predicted"/>
<dbReference type="Proteomes" id="UP001055439">
    <property type="component" value="Chromosome 3"/>
</dbReference>
<sequence>MKPHALFPWLDWTDGSGGRQWNRDHPYFSLSRCQGGQANTTRFPDSIILTLRKRRKERRGNPCTPNDRELGTLSTSRLCRHRFSPISPHRETLRQDHRSHMLRPCSDLVVLGVSLARWYPLDKSPEDSIHFTLASIFLKSSSIARPMLTTQSRSAYGRGVVGRWGQGNPPGPARAWNRHGEI</sequence>
<keyword evidence="3" id="KW-1185">Reference proteome</keyword>
<feature type="region of interest" description="Disordered" evidence="1">
    <location>
        <begin position="160"/>
        <end position="182"/>
    </location>
</feature>
<protein>
    <submittedName>
        <fullName evidence="2">Uncharacterized protein</fullName>
    </submittedName>
</protein>
<evidence type="ECO:0000313" key="3">
    <source>
        <dbReference type="Proteomes" id="UP001055439"/>
    </source>
</evidence>
<organism evidence="2 3">
    <name type="scientific">Musa troglodytarum</name>
    <name type="common">fe'i banana</name>
    <dbReference type="NCBI Taxonomy" id="320322"/>
    <lineage>
        <taxon>Eukaryota</taxon>
        <taxon>Viridiplantae</taxon>
        <taxon>Streptophyta</taxon>
        <taxon>Embryophyta</taxon>
        <taxon>Tracheophyta</taxon>
        <taxon>Spermatophyta</taxon>
        <taxon>Magnoliopsida</taxon>
        <taxon>Liliopsida</taxon>
        <taxon>Zingiberales</taxon>
        <taxon>Musaceae</taxon>
        <taxon>Musa</taxon>
    </lineage>
</organism>
<evidence type="ECO:0000256" key="1">
    <source>
        <dbReference type="SAM" id="MobiDB-lite"/>
    </source>
</evidence>
<dbReference type="EMBL" id="CP097505">
    <property type="protein sequence ID" value="URD93615.1"/>
    <property type="molecule type" value="Genomic_DNA"/>
</dbReference>
<reference evidence="2" key="1">
    <citation type="submission" date="2022-05" db="EMBL/GenBank/DDBJ databases">
        <title>The Musa troglodytarum L. genome provides insights into the mechanism of non-climacteric behaviour and enrichment of carotenoids.</title>
        <authorList>
            <person name="Wang J."/>
        </authorList>
    </citation>
    <scope>NUCLEOTIDE SEQUENCE</scope>
    <source>
        <tissue evidence="2">Leaf</tissue>
    </source>
</reference>